<feature type="compositionally biased region" description="Polar residues" evidence="2">
    <location>
        <begin position="259"/>
        <end position="273"/>
    </location>
</feature>
<dbReference type="InterPro" id="IPR018307">
    <property type="entry name" value="ABL9/DENND6_dom"/>
</dbReference>
<reference evidence="4" key="1">
    <citation type="submission" date="2015-11" db="EMBL/GenBank/DDBJ databases">
        <authorList>
            <consortium name="International Coturnix japonica Genome Analysis Consortium"/>
            <person name="Warren W."/>
            <person name="Burt D.W."/>
            <person name="Antin P.B."/>
            <person name="Lanford R."/>
            <person name="Gros J."/>
            <person name="Wilson R.K."/>
        </authorList>
    </citation>
    <scope>NUCLEOTIDE SEQUENCE [LARGE SCALE GENOMIC DNA]</scope>
</reference>
<dbReference type="PANTHER" id="PTHR31017">
    <property type="entry name" value="LATE SECRETORY PATHWAY PROTEIN AVL9-RELATED"/>
    <property type="match status" value="1"/>
</dbReference>
<evidence type="ECO:0000313" key="5">
    <source>
        <dbReference type="Proteomes" id="UP000694412"/>
    </source>
</evidence>
<dbReference type="CTD" id="23080"/>
<protein>
    <submittedName>
        <fullName evidence="4">AVL9 cell migration associated</fullName>
    </submittedName>
</protein>
<dbReference type="InterPro" id="IPR051731">
    <property type="entry name" value="DENND11/AVL9_GEFs"/>
</dbReference>
<dbReference type="Ensembl" id="ENSCJPT00005011632.1">
    <property type="protein sequence ID" value="ENSCJPP00005007523.1"/>
    <property type="gene ID" value="ENSCJPG00005006914.1"/>
</dbReference>
<dbReference type="Proteomes" id="UP000694412">
    <property type="component" value="Chromosome 2"/>
</dbReference>
<dbReference type="Pfam" id="PF09794">
    <property type="entry name" value="Avl9"/>
    <property type="match status" value="1"/>
</dbReference>
<feature type="compositionally biased region" description="Polar residues" evidence="2">
    <location>
        <begin position="296"/>
        <end position="314"/>
    </location>
</feature>
<keyword evidence="5" id="KW-1185">Reference proteome</keyword>
<dbReference type="AlphaFoldDB" id="A0A8C2Y8C7"/>
<dbReference type="GeneID" id="107309881"/>
<dbReference type="GO" id="GO:0055037">
    <property type="term" value="C:recycling endosome"/>
    <property type="evidence" value="ECO:0007669"/>
    <property type="project" value="Ensembl"/>
</dbReference>
<evidence type="ECO:0000256" key="2">
    <source>
        <dbReference type="SAM" id="MobiDB-lite"/>
    </source>
</evidence>
<feature type="domain" description="UDENN" evidence="3">
    <location>
        <begin position="17"/>
        <end position="561"/>
    </location>
</feature>
<dbReference type="GeneTree" id="ENSGT00390000010255"/>
<dbReference type="KEGG" id="cjo:107309881"/>
<proteinExistence type="inferred from homology"/>
<evidence type="ECO:0000313" key="4">
    <source>
        <dbReference type="Ensembl" id="ENSCJPP00005007523.1"/>
    </source>
</evidence>
<organism evidence="4 5">
    <name type="scientific">Coturnix japonica</name>
    <name type="common">Japanese quail</name>
    <name type="synonym">Coturnix coturnix japonica</name>
    <dbReference type="NCBI Taxonomy" id="93934"/>
    <lineage>
        <taxon>Eukaryota</taxon>
        <taxon>Metazoa</taxon>
        <taxon>Chordata</taxon>
        <taxon>Craniata</taxon>
        <taxon>Vertebrata</taxon>
        <taxon>Euteleostomi</taxon>
        <taxon>Archelosauria</taxon>
        <taxon>Archosauria</taxon>
        <taxon>Dinosauria</taxon>
        <taxon>Saurischia</taxon>
        <taxon>Theropoda</taxon>
        <taxon>Coelurosauria</taxon>
        <taxon>Aves</taxon>
        <taxon>Neognathae</taxon>
        <taxon>Galloanserae</taxon>
        <taxon>Galliformes</taxon>
        <taxon>Phasianidae</taxon>
        <taxon>Perdicinae</taxon>
        <taxon>Coturnix</taxon>
    </lineage>
</organism>
<dbReference type="RefSeq" id="XP_015710526.1">
    <property type="nucleotide sequence ID" value="XM_015855040.2"/>
</dbReference>
<gene>
    <name evidence="4" type="primary">AVL9</name>
</gene>
<reference evidence="4" key="3">
    <citation type="submission" date="2025-09" db="UniProtKB">
        <authorList>
            <consortium name="Ensembl"/>
        </authorList>
    </citation>
    <scope>IDENTIFICATION</scope>
</reference>
<sequence>MEKRGAPPAAPPRGPVLHIVVVGFHHKKGCQVEFSYPPLMPGEGHDSHSLPEEWKYLPFLALPDGAHNYQEDTVFFHLPPRCGDRTTVYGVSCYRQIEAKALKVRQADITRETVQKSVCVLSQLPLYGLLQAKLQLITHAYFEEKDFSQISILKELYDHMNSSLGGTSLEGSQVYLGLSPRDLVLHFRHKVLILFKLILLEKKVLFYISPVNRLVGALMTVLSLFPGMIEHGLTDSSHYRPRKSISEDAGLQETAPWLDNSTSVSAGDTSNTDLGPGKRGGEMAGNHSEGQKANMPFSQSKKSYNGAQSSNGTVQHLEVPSRVSPESFESDWETLDPGVLEESSMKGEGEKAASEQVENCPSERPSSEGLPITVQPQANTGHMVLVPGLISGLEEDQYGMPLAIFTKGYLCLPYMALQQHHLLSDVTVRGFVAGATNILFRQQKHLSDAIVEIEDAHVQIHDPELRKILNPTTADLRFADYLVKHVTENRDDVFLDGTGWEGGDEWIRAQFSAYLHALLASVLQPDNEKTLSDFGTAFVAAWKNTHNYRVWNSNKHPALAEVHSSHPFQGQYSVSDVKLRLSHSVQNSERGKKIGNVMVSTSRNVVQTGKAVGQSVGGAFTSAKSAMSSWFSTFTQSSQSLGD</sequence>
<dbReference type="PANTHER" id="PTHR31017:SF1">
    <property type="entry name" value="LATE SECRETORY PATHWAY PROTEIN AVL9 HOMOLOG"/>
    <property type="match status" value="1"/>
</dbReference>
<dbReference type="GO" id="GO:0016477">
    <property type="term" value="P:cell migration"/>
    <property type="evidence" value="ECO:0007669"/>
    <property type="project" value="Ensembl"/>
</dbReference>
<name>A0A8C2Y8C7_COTJA</name>
<dbReference type="OrthoDB" id="26278at2759"/>
<evidence type="ECO:0000259" key="3">
    <source>
        <dbReference type="PROSITE" id="PS50211"/>
    </source>
</evidence>
<dbReference type="InterPro" id="IPR037516">
    <property type="entry name" value="Tripartite_DENN"/>
</dbReference>
<evidence type="ECO:0000256" key="1">
    <source>
        <dbReference type="ARBA" id="ARBA00038178"/>
    </source>
</evidence>
<comment type="similarity">
    <text evidence="1">Belongs to the AVL9 family.</text>
</comment>
<reference evidence="4" key="2">
    <citation type="submission" date="2025-08" db="UniProtKB">
        <authorList>
            <consortium name="Ensembl"/>
        </authorList>
    </citation>
    <scope>IDENTIFICATION</scope>
</reference>
<feature type="region of interest" description="Disordered" evidence="2">
    <location>
        <begin position="250"/>
        <end position="370"/>
    </location>
</feature>
<accession>A0A8C2Y8C7</accession>
<feature type="compositionally biased region" description="Basic and acidic residues" evidence="2">
    <location>
        <begin position="343"/>
        <end position="353"/>
    </location>
</feature>
<dbReference type="PROSITE" id="PS50211">
    <property type="entry name" value="DENN"/>
    <property type="match status" value="1"/>
</dbReference>